<dbReference type="Gene3D" id="3.20.20.30">
    <property type="entry name" value="Luciferase-like domain"/>
    <property type="match status" value="1"/>
</dbReference>
<feature type="binding site" evidence="6">
    <location>
        <position position="59"/>
    </location>
    <ligand>
        <name>FMN</name>
        <dbReference type="ChEBI" id="CHEBI:58210"/>
    </ligand>
</feature>
<protein>
    <submittedName>
        <fullName evidence="8">FMN-dependent oxidoreductase, nitrilotriacetate monooxygenase family</fullName>
    </submittedName>
</protein>
<evidence type="ECO:0000256" key="4">
    <source>
        <dbReference type="ARBA" id="ARBA00023033"/>
    </source>
</evidence>
<evidence type="ECO:0000313" key="8">
    <source>
        <dbReference type="EMBL" id="SNB72605.1"/>
    </source>
</evidence>
<evidence type="ECO:0000259" key="7">
    <source>
        <dbReference type="Pfam" id="PF00296"/>
    </source>
</evidence>
<keyword evidence="9" id="KW-1185">Reference proteome</keyword>
<evidence type="ECO:0000256" key="6">
    <source>
        <dbReference type="PIRSR" id="PIRSR000337-1"/>
    </source>
</evidence>
<evidence type="ECO:0000256" key="5">
    <source>
        <dbReference type="ARBA" id="ARBA00033748"/>
    </source>
</evidence>
<reference evidence="8 9" key="1">
    <citation type="submission" date="2017-06" db="EMBL/GenBank/DDBJ databases">
        <authorList>
            <person name="Kim H.J."/>
            <person name="Triplett B.A."/>
        </authorList>
    </citation>
    <scope>NUCLEOTIDE SEQUENCE [LARGE SCALE GENOMIC DNA]</scope>
    <source>
        <strain evidence="8 9">B29T1</strain>
    </source>
</reference>
<gene>
    <name evidence="8" type="ORF">SAMN07250955_109131</name>
</gene>
<feature type="binding site" evidence="6">
    <location>
        <position position="229"/>
    </location>
    <ligand>
        <name>FMN</name>
        <dbReference type="ChEBI" id="CHEBI:58210"/>
    </ligand>
</feature>
<dbReference type="GO" id="GO:0004497">
    <property type="term" value="F:monooxygenase activity"/>
    <property type="evidence" value="ECO:0007669"/>
    <property type="project" value="UniProtKB-KW"/>
</dbReference>
<name>A0A212RJP0_9PROT</name>
<dbReference type="InterPro" id="IPR016215">
    <property type="entry name" value="NTA_MOA"/>
</dbReference>
<dbReference type="SUPFAM" id="SSF51679">
    <property type="entry name" value="Bacterial luciferase-like"/>
    <property type="match status" value="1"/>
</dbReference>
<evidence type="ECO:0000313" key="9">
    <source>
        <dbReference type="Proteomes" id="UP000197065"/>
    </source>
</evidence>
<feature type="binding site" evidence="6">
    <location>
        <position position="159"/>
    </location>
    <ligand>
        <name>FMN</name>
        <dbReference type="ChEBI" id="CHEBI:58210"/>
    </ligand>
</feature>
<evidence type="ECO:0000256" key="3">
    <source>
        <dbReference type="ARBA" id="ARBA00023002"/>
    </source>
</evidence>
<keyword evidence="3" id="KW-0560">Oxidoreductase</keyword>
<keyword evidence="4 8" id="KW-0503">Monooxygenase</keyword>
<dbReference type="PIRSF" id="PIRSF000337">
    <property type="entry name" value="NTA_MOA"/>
    <property type="match status" value="1"/>
</dbReference>
<dbReference type="RefSeq" id="WP_207762083.1">
    <property type="nucleotide sequence ID" value="NZ_FYEH01000009.1"/>
</dbReference>
<dbReference type="EMBL" id="FYEH01000009">
    <property type="protein sequence ID" value="SNB72605.1"/>
    <property type="molecule type" value="Genomic_DNA"/>
</dbReference>
<dbReference type="InterPro" id="IPR036661">
    <property type="entry name" value="Luciferase-like_sf"/>
</dbReference>
<feature type="binding site" evidence="6">
    <location>
        <position position="105"/>
    </location>
    <ligand>
        <name>FMN</name>
        <dbReference type="ChEBI" id="CHEBI:58210"/>
    </ligand>
</feature>
<dbReference type="Pfam" id="PF00296">
    <property type="entry name" value="Bac_luciferase"/>
    <property type="match status" value="1"/>
</dbReference>
<sequence>MNAGAMHLVGYISAGPCWHHNGSWRHPESDAVDCMRPERYETIARILEEGLFDGVFMVDVQTMFDSYGGTHEANTRQPGQFWFMEPMQTLAAMARVTSRLGLAATMSTTLYPPYHIARAFSTLDHISNGRAGWNIVTSTNDGEARNFGLDTFPDKSLRYDLAEEVVEACNKLWESWEPDAIIYDREEGIWADPAKIRRVDFEGRFVKTRGPLAAPRSPQTRPVFMQAGSSERGREFAGRHAEVIFTLQHDRSHMQAFYQDIKSRVVAHGRPAHHCAVLPAIDVIVGETESIAKEKQAYINSLVSPELGVAEISNGIGIDLSNFPLDQPIQDMEITQGARGVFDVILQGSKTRNLTLRDAGRAYGESQMTPQIAGTARQIADHMQSLFEDGCCDGFIVIPSLSPSGYQQFVKHVVPELQKRGIFRDAYRGTTFREHLQG</sequence>
<comment type="similarity">
    <text evidence="5">Belongs to the NtaA/SnaA/DszA monooxygenase family.</text>
</comment>
<keyword evidence="2 6" id="KW-0288">FMN</keyword>
<dbReference type="PANTHER" id="PTHR30011">
    <property type="entry name" value="ALKANESULFONATE MONOOXYGENASE-RELATED"/>
    <property type="match status" value="1"/>
</dbReference>
<accession>A0A212RJP0</accession>
<keyword evidence="1 6" id="KW-0285">Flavoprotein</keyword>
<dbReference type="GO" id="GO:0016705">
    <property type="term" value="F:oxidoreductase activity, acting on paired donors, with incorporation or reduction of molecular oxygen"/>
    <property type="evidence" value="ECO:0007669"/>
    <property type="project" value="InterPro"/>
</dbReference>
<feature type="domain" description="Luciferase-like" evidence="7">
    <location>
        <begin position="20"/>
        <end position="385"/>
    </location>
</feature>
<dbReference type="Proteomes" id="UP000197065">
    <property type="component" value="Unassembled WGS sequence"/>
</dbReference>
<dbReference type="AlphaFoldDB" id="A0A212RJP0"/>
<dbReference type="PANTHER" id="PTHR30011:SF16">
    <property type="entry name" value="C2H2 FINGER DOMAIN TRANSCRIPTION FACTOR (EUROFUNG)-RELATED"/>
    <property type="match status" value="1"/>
</dbReference>
<dbReference type="InterPro" id="IPR051260">
    <property type="entry name" value="Diverse_substr_monoxygenases"/>
</dbReference>
<dbReference type="CDD" id="cd01095">
    <property type="entry name" value="Nitrilotriacetate_monoxgenase"/>
    <property type="match status" value="1"/>
</dbReference>
<dbReference type="InterPro" id="IPR011251">
    <property type="entry name" value="Luciferase-like_dom"/>
</dbReference>
<evidence type="ECO:0000256" key="1">
    <source>
        <dbReference type="ARBA" id="ARBA00022630"/>
    </source>
</evidence>
<proteinExistence type="inferred from homology"/>
<organism evidence="8 9">
    <name type="scientific">Arboricoccus pini</name>
    <dbReference type="NCBI Taxonomy" id="1963835"/>
    <lineage>
        <taxon>Bacteria</taxon>
        <taxon>Pseudomonadati</taxon>
        <taxon>Pseudomonadota</taxon>
        <taxon>Alphaproteobacteria</taxon>
        <taxon>Geminicoccales</taxon>
        <taxon>Geminicoccaceae</taxon>
        <taxon>Arboricoccus</taxon>
    </lineage>
</organism>
<feature type="binding site" evidence="6">
    <location>
        <position position="230"/>
    </location>
    <ligand>
        <name>FMN</name>
        <dbReference type="ChEBI" id="CHEBI:58210"/>
    </ligand>
</feature>
<dbReference type="NCBIfam" id="TIGR03860">
    <property type="entry name" value="FMN_nitrolo"/>
    <property type="match status" value="1"/>
</dbReference>
<evidence type="ECO:0000256" key="2">
    <source>
        <dbReference type="ARBA" id="ARBA00022643"/>
    </source>
</evidence>